<evidence type="ECO:0000313" key="9">
    <source>
        <dbReference type="Proteomes" id="UP000310158"/>
    </source>
</evidence>
<evidence type="ECO:0000259" key="7">
    <source>
        <dbReference type="PROSITE" id="PS00624"/>
    </source>
</evidence>
<keyword evidence="4 5" id="KW-0274">FAD</keyword>
<gene>
    <name evidence="8" type="ORF">EW146_g8785</name>
</gene>
<dbReference type="GO" id="GO:0050660">
    <property type="term" value="F:flavin adenine dinucleotide binding"/>
    <property type="evidence" value="ECO:0007669"/>
    <property type="project" value="InterPro"/>
</dbReference>
<evidence type="ECO:0000256" key="5">
    <source>
        <dbReference type="PIRSR" id="PIRSR000137-2"/>
    </source>
</evidence>
<evidence type="ECO:0000256" key="2">
    <source>
        <dbReference type="ARBA" id="ARBA00010790"/>
    </source>
</evidence>
<feature type="signal peptide" evidence="6">
    <location>
        <begin position="1"/>
        <end position="23"/>
    </location>
</feature>
<comment type="cofactor">
    <cofactor evidence="1 5">
        <name>FAD</name>
        <dbReference type="ChEBI" id="CHEBI:57692"/>
    </cofactor>
</comment>
<dbReference type="Pfam" id="PF05199">
    <property type="entry name" value="GMC_oxred_C"/>
    <property type="match status" value="1"/>
</dbReference>
<evidence type="ECO:0000256" key="3">
    <source>
        <dbReference type="ARBA" id="ARBA00022630"/>
    </source>
</evidence>
<dbReference type="PANTHER" id="PTHR11552:SF147">
    <property type="entry name" value="CHOLINE DEHYDROGENASE, MITOCHONDRIAL"/>
    <property type="match status" value="1"/>
</dbReference>
<dbReference type="Pfam" id="PF00732">
    <property type="entry name" value="GMC_oxred_N"/>
    <property type="match status" value="1"/>
</dbReference>
<dbReference type="OrthoDB" id="269227at2759"/>
<dbReference type="InterPro" id="IPR000172">
    <property type="entry name" value="GMC_OxRdtase_N"/>
</dbReference>
<keyword evidence="9" id="KW-1185">Reference proteome</keyword>
<dbReference type="AlphaFoldDB" id="A0A4S4LDC5"/>
<evidence type="ECO:0000256" key="6">
    <source>
        <dbReference type="SAM" id="SignalP"/>
    </source>
</evidence>
<dbReference type="SUPFAM" id="SSF51905">
    <property type="entry name" value="FAD/NAD(P)-binding domain"/>
    <property type="match status" value="1"/>
</dbReference>
<dbReference type="InterPro" id="IPR036188">
    <property type="entry name" value="FAD/NAD-bd_sf"/>
</dbReference>
<dbReference type="InterPro" id="IPR007867">
    <property type="entry name" value="GMC_OxRtase_C"/>
</dbReference>
<dbReference type="EMBL" id="SGPL01000655">
    <property type="protein sequence ID" value="THH09111.1"/>
    <property type="molecule type" value="Genomic_DNA"/>
</dbReference>
<reference evidence="8 9" key="1">
    <citation type="submission" date="2019-02" db="EMBL/GenBank/DDBJ databases">
        <title>Genome sequencing of the rare red list fungi Bondarzewia mesenterica.</title>
        <authorList>
            <person name="Buettner E."/>
            <person name="Kellner H."/>
        </authorList>
    </citation>
    <scope>NUCLEOTIDE SEQUENCE [LARGE SCALE GENOMIC DNA]</scope>
    <source>
        <strain evidence="8 9">DSM 108281</strain>
    </source>
</reference>
<dbReference type="Gene3D" id="3.50.50.60">
    <property type="entry name" value="FAD/NAD(P)-binding domain"/>
    <property type="match status" value="1"/>
</dbReference>
<evidence type="ECO:0000256" key="4">
    <source>
        <dbReference type="ARBA" id="ARBA00022827"/>
    </source>
</evidence>
<evidence type="ECO:0000313" key="8">
    <source>
        <dbReference type="EMBL" id="THH09111.1"/>
    </source>
</evidence>
<accession>A0A4S4LDC5</accession>
<feature type="chain" id="PRO_5020551322" description="Glucose-methanol-choline oxidoreductase N-terminal domain-containing protein" evidence="6">
    <location>
        <begin position="24"/>
        <end position="603"/>
    </location>
</feature>
<dbReference type="PIRSF" id="PIRSF000137">
    <property type="entry name" value="Alcohol_oxidase"/>
    <property type="match status" value="1"/>
</dbReference>
<proteinExistence type="inferred from homology"/>
<dbReference type="PANTHER" id="PTHR11552">
    <property type="entry name" value="GLUCOSE-METHANOL-CHOLINE GMC OXIDOREDUCTASE"/>
    <property type="match status" value="1"/>
</dbReference>
<dbReference type="InterPro" id="IPR012132">
    <property type="entry name" value="GMC_OxRdtase"/>
</dbReference>
<protein>
    <recommendedName>
        <fullName evidence="7">Glucose-methanol-choline oxidoreductase N-terminal domain-containing protein</fullName>
    </recommendedName>
</protein>
<dbReference type="GO" id="GO:0016614">
    <property type="term" value="F:oxidoreductase activity, acting on CH-OH group of donors"/>
    <property type="evidence" value="ECO:0007669"/>
    <property type="project" value="InterPro"/>
</dbReference>
<feature type="binding site" evidence="5">
    <location>
        <position position="267"/>
    </location>
    <ligand>
        <name>FAD</name>
        <dbReference type="ChEBI" id="CHEBI:57692"/>
    </ligand>
</feature>
<sequence length="603" mass="64884">MPRLLSALTFCLVTGLLCPLALGEIFSEPEALSKSEWDFVIVGAGTAGSVIANRLSENPAVRVLVIEAGGLNTGPEASVLEVPFLVSAASPNTSYDWNYTTTPQRALNDRSISYPRGSVIGGSSSTNYMAFTRGSIDDYNRLASVTGDEGWSWPHILPYAFKNERHVASADNHNTTAQFNPAWHGSGPLVTSLPGNPTELDPRILATTMELSSEFPFNEEMNSGRPLGIGWLQSTIGHSVRSSSATAFLTPALTDRTNIDLLINTHVTRLSKTGTGPNGYPRFCGVEVARNASARRFTVRARDEVILSAGSIGTPQLLMLSGIGDKYELKKKVGIEPQVHLPEVGKSLQDHPYMTLQWSVNSTKTFDAVVNNQTAFAAALKQYDETGQGIMANNAIANHIGFFRLPNSSDVLREFGDSTAGPLSPHYEFAFCNGFVATTQTPPGTGNYISVAIVLVSPTSRGSVSITSSSAFDHPLIDPALLSTKVDIRTMIEAVKALRRFFSASSWRDYIVAPFVEAVNATTDAGIEAYARQWTASIRHPVATARMSDITTGLGVVHSDLTVKMVSGVRVVDASVLHTSQAMVYIVAERAADLIKVAHGFRT</sequence>
<dbReference type="SUPFAM" id="SSF54373">
    <property type="entry name" value="FAD-linked reductases, C-terminal domain"/>
    <property type="match status" value="1"/>
</dbReference>
<comment type="similarity">
    <text evidence="2">Belongs to the GMC oxidoreductase family.</text>
</comment>
<name>A0A4S4LDC5_9AGAM</name>
<feature type="domain" description="Glucose-methanol-choline oxidoreductase N-terminal" evidence="7">
    <location>
        <begin position="310"/>
        <end position="324"/>
    </location>
</feature>
<organism evidence="8 9">
    <name type="scientific">Bondarzewia mesenterica</name>
    <dbReference type="NCBI Taxonomy" id="1095465"/>
    <lineage>
        <taxon>Eukaryota</taxon>
        <taxon>Fungi</taxon>
        <taxon>Dikarya</taxon>
        <taxon>Basidiomycota</taxon>
        <taxon>Agaricomycotina</taxon>
        <taxon>Agaricomycetes</taxon>
        <taxon>Russulales</taxon>
        <taxon>Bondarzewiaceae</taxon>
        <taxon>Bondarzewia</taxon>
    </lineage>
</organism>
<feature type="binding site" evidence="5">
    <location>
        <position position="119"/>
    </location>
    <ligand>
        <name>FAD</name>
        <dbReference type="ChEBI" id="CHEBI:57692"/>
    </ligand>
</feature>
<keyword evidence="3" id="KW-0285">Flavoprotein</keyword>
<dbReference type="PROSITE" id="PS00624">
    <property type="entry name" value="GMC_OXRED_2"/>
    <property type="match status" value="1"/>
</dbReference>
<comment type="caution">
    <text evidence="8">The sequence shown here is derived from an EMBL/GenBank/DDBJ whole genome shotgun (WGS) entry which is preliminary data.</text>
</comment>
<evidence type="ECO:0000256" key="1">
    <source>
        <dbReference type="ARBA" id="ARBA00001974"/>
    </source>
</evidence>
<keyword evidence="6" id="KW-0732">Signal</keyword>
<dbReference type="Proteomes" id="UP000310158">
    <property type="component" value="Unassembled WGS sequence"/>
</dbReference>
<dbReference type="Gene3D" id="3.30.560.10">
    <property type="entry name" value="Glucose Oxidase, domain 3"/>
    <property type="match status" value="1"/>
</dbReference>